<feature type="compositionally biased region" description="Basic and acidic residues" evidence="1">
    <location>
        <begin position="87"/>
        <end position="98"/>
    </location>
</feature>
<accession>A0AAN8PM35</accession>
<gene>
    <name evidence="2" type="ORF">RUM43_007019</name>
</gene>
<sequence length="98" mass="11586">MKGGTAVSAIYRFPVRECVQCDRYDRFTTTDSKTRDHRERSPAPKSKRIELRMAKPSSHLRFKADEICRNTRDETESFISMRPTGNSERDKERERIFN</sequence>
<name>A0AAN8PM35_POLSC</name>
<dbReference type="AlphaFoldDB" id="A0AAN8PM35"/>
<organism evidence="2 3">
    <name type="scientific">Polyplax serrata</name>
    <name type="common">Common mouse louse</name>
    <dbReference type="NCBI Taxonomy" id="468196"/>
    <lineage>
        <taxon>Eukaryota</taxon>
        <taxon>Metazoa</taxon>
        <taxon>Ecdysozoa</taxon>
        <taxon>Arthropoda</taxon>
        <taxon>Hexapoda</taxon>
        <taxon>Insecta</taxon>
        <taxon>Pterygota</taxon>
        <taxon>Neoptera</taxon>
        <taxon>Paraneoptera</taxon>
        <taxon>Psocodea</taxon>
        <taxon>Troctomorpha</taxon>
        <taxon>Phthiraptera</taxon>
        <taxon>Anoplura</taxon>
        <taxon>Polyplacidae</taxon>
        <taxon>Polyplax</taxon>
    </lineage>
</organism>
<feature type="region of interest" description="Disordered" evidence="1">
    <location>
        <begin position="73"/>
        <end position="98"/>
    </location>
</feature>
<reference evidence="2 3" key="1">
    <citation type="submission" date="2023-10" db="EMBL/GenBank/DDBJ databases">
        <title>Genomes of two closely related lineages of the louse Polyplax serrata with different host specificities.</title>
        <authorList>
            <person name="Martinu J."/>
            <person name="Tarabai H."/>
            <person name="Stefka J."/>
            <person name="Hypsa V."/>
        </authorList>
    </citation>
    <scope>NUCLEOTIDE SEQUENCE [LARGE SCALE GENOMIC DNA]</scope>
    <source>
        <strain evidence="2">HR10_N</strain>
    </source>
</reference>
<dbReference type="Proteomes" id="UP001372834">
    <property type="component" value="Unassembled WGS sequence"/>
</dbReference>
<evidence type="ECO:0000256" key="1">
    <source>
        <dbReference type="SAM" id="MobiDB-lite"/>
    </source>
</evidence>
<dbReference type="EMBL" id="JAWJWE010000003">
    <property type="protein sequence ID" value="KAK6638751.1"/>
    <property type="molecule type" value="Genomic_DNA"/>
</dbReference>
<proteinExistence type="predicted"/>
<evidence type="ECO:0000313" key="3">
    <source>
        <dbReference type="Proteomes" id="UP001372834"/>
    </source>
</evidence>
<comment type="caution">
    <text evidence="2">The sequence shown here is derived from an EMBL/GenBank/DDBJ whole genome shotgun (WGS) entry which is preliminary data.</text>
</comment>
<protein>
    <submittedName>
        <fullName evidence="2">Uncharacterized protein</fullName>
    </submittedName>
</protein>
<evidence type="ECO:0000313" key="2">
    <source>
        <dbReference type="EMBL" id="KAK6638751.1"/>
    </source>
</evidence>